<keyword evidence="6 9" id="KW-0227">DNA damage</keyword>
<dbReference type="SMART" id="SM00986">
    <property type="entry name" value="UDG"/>
    <property type="match status" value="1"/>
</dbReference>
<feature type="domain" description="Uracil-DNA glycosylase-like" evidence="11">
    <location>
        <begin position="58"/>
        <end position="216"/>
    </location>
</feature>
<dbReference type="EMBL" id="JACDXX010000009">
    <property type="protein sequence ID" value="MCB5410509.1"/>
    <property type="molecule type" value="Genomic_DNA"/>
</dbReference>
<keyword evidence="9" id="KW-0963">Cytoplasm</keyword>
<keyword evidence="12" id="KW-0326">Glycosidase</keyword>
<dbReference type="InterPro" id="IPR005122">
    <property type="entry name" value="Uracil-DNA_glycosylase-like"/>
</dbReference>
<dbReference type="NCBIfam" id="NF003588">
    <property type="entry name" value="PRK05254.1-1"/>
    <property type="match status" value="1"/>
</dbReference>
<dbReference type="CDD" id="cd10027">
    <property type="entry name" value="UDG-F1-like"/>
    <property type="match status" value="1"/>
</dbReference>
<evidence type="ECO:0000256" key="10">
    <source>
        <dbReference type="PROSITE-ProRule" id="PRU10072"/>
    </source>
</evidence>
<dbReference type="HAMAP" id="MF_00148">
    <property type="entry name" value="UDG"/>
    <property type="match status" value="1"/>
</dbReference>
<dbReference type="InterPro" id="IPR002043">
    <property type="entry name" value="UDG_fam1"/>
</dbReference>
<gene>
    <name evidence="9" type="primary">ung</name>
    <name evidence="12" type="ORF">H0485_10910</name>
</gene>
<evidence type="ECO:0000259" key="11">
    <source>
        <dbReference type="SMART" id="SM00986"/>
    </source>
</evidence>
<comment type="similarity">
    <text evidence="3 9">Belongs to the uracil-DNA glycosylase (UDG) superfamily. UNG family.</text>
</comment>
<evidence type="ECO:0000313" key="12">
    <source>
        <dbReference type="EMBL" id="MCB5410509.1"/>
    </source>
</evidence>
<keyword evidence="7 9" id="KW-0378">Hydrolase</keyword>
<dbReference type="GO" id="GO:0004844">
    <property type="term" value="F:uracil DNA N-glycosylase activity"/>
    <property type="evidence" value="ECO:0007669"/>
    <property type="project" value="UniProtKB-EC"/>
</dbReference>
<name>A0ABS8CMA1_9RHOB</name>
<proteinExistence type="inferred from homology"/>
<sequence>MIPGPGPEGAGRPSWADLGFFRDADQEGLTAWERLHARLGAATAPWQPEPGHIFRALTLTPRHQVRVVVLGQDPYHTPGRAQGLAFSFPKGEAPRDSLKNILTELGSDLGALKMDGDLSAWAKQGVLLLNTALTVPLGEAFGHKTWGWAGLVSQILAATATDGPRAFLLWGAPAQKLCAKLPREGHLFHASAHPSPLSAYRGFFGSRPFSAVNDWLAAQGQSAIDWAA</sequence>
<dbReference type="PANTHER" id="PTHR11264:SF0">
    <property type="entry name" value="URACIL-DNA GLYCOSYLASE"/>
    <property type="match status" value="1"/>
</dbReference>
<comment type="subcellular location">
    <subcellularLocation>
        <location evidence="9">Cytoplasm</location>
    </subcellularLocation>
</comment>
<evidence type="ECO:0000256" key="9">
    <source>
        <dbReference type="HAMAP-Rule" id="MF_00148"/>
    </source>
</evidence>
<comment type="catalytic activity">
    <reaction evidence="1 9">
        <text>Hydrolyzes single-stranded DNA or mismatched double-stranded DNA and polynucleotides, releasing free uracil.</text>
        <dbReference type="EC" id="3.2.2.27"/>
    </reaction>
</comment>
<organism evidence="12 13">
    <name type="scientific">Pseudogemmobacter faecipullorum</name>
    <dbReference type="NCBI Taxonomy" id="2755041"/>
    <lineage>
        <taxon>Bacteria</taxon>
        <taxon>Pseudomonadati</taxon>
        <taxon>Pseudomonadota</taxon>
        <taxon>Alphaproteobacteria</taxon>
        <taxon>Rhodobacterales</taxon>
        <taxon>Paracoccaceae</taxon>
        <taxon>Pseudogemmobacter</taxon>
    </lineage>
</organism>
<dbReference type="Proteomes" id="UP001198571">
    <property type="component" value="Unassembled WGS sequence"/>
</dbReference>
<reference evidence="12 13" key="1">
    <citation type="submission" date="2020-07" db="EMBL/GenBank/DDBJ databases">
        <title>Pseudogemmobacter sp. nov., isolated from poultry manure in Taiwan.</title>
        <authorList>
            <person name="Lin S.-Y."/>
            <person name="Tang Y.-S."/>
            <person name="Young C.-C."/>
        </authorList>
    </citation>
    <scope>NUCLEOTIDE SEQUENCE [LARGE SCALE GENOMIC DNA]</scope>
    <source>
        <strain evidence="12 13">CC-YST710</strain>
    </source>
</reference>
<comment type="caution">
    <text evidence="12">The sequence shown here is derived from an EMBL/GenBank/DDBJ whole genome shotgun (WGS) entry which is preliminary data.</text>
</comment>
<accession>A0ABS8CMA1</accession>
<evidence type="ECO:0000256" key="4">
    <source>
        <dbReference type="ARBA" id="ARBA00012030"/>
    </source>
</evidence>
<evidence type="ECO:0000256" key="3">
    <source>
        <dbReference type="ARBA" id="ARBA00008184"/>
    </source>
</evidence>
<dbReference type="Gene3D" id="3.40.470.10">
    <property type="entry name" value="Uracil-DNA glycosylase-like domain"/>
    <property type="match status" value="1"/>
</dbReference>
<dbReference type="Pfam" id="PF03167">
    <property type="entry name" value="UDG"/>
    <property type="match status" value="1"/>
</dbReference>
<dbReference type="SUPFAM" id="SSF52141">
    <property type="entry name" value="Uracil-DNA glycosylase-like"/>
    <property type="match status" value="1"/>
</dbReference>
<dbReference type="PANTHER" id="PTHR11264">
    <property type="entry name" value="URACIL-DNA GLYCOSYLASE"/>
    <property type="match status" value="1"/>
</dbReference>
<protein>
    <recommendedName>
        <fullName evidence="5 9">Uracil-DNA glycosylase</fullName>
        <shortName evidence="9">UDG</shortName>
        <ecNumber evidence="4 9">3.2.2.27</ecNumber>
    </recommendedName>
</protein>
<evidence type="ECO:0000256" key="2">
    <source>
        <dbReference type="ARBA" id="ARBA00002631"/>
    </source>
</evidence>
<keyword evidence="8 9" id="KW-0234">DNA repair</keyword>
<evidence type="ECO:0000313" key="13">
    <source>
        <dbReference type="Proteomes" id="UP001198571"/>
    </source>
</evidence>
<evidence type="ECO:0000256" key="6">
    <source>
        <dbReference type="ARBA" id="ARBA00022763"/>
    </source>
</evidence>
<evidence type="ECO:0000256" key="8">
    <source>
        <dbReference type="ARBA" id="ARBA00023204"/>
    </source>
</evidence>
<dbReference type="PROSITE" id="PS00130">
    <property type="entry name" value="U_DNA_GLYCOSYLASE"/>
    <property type="match status" value="1"/>
</dbReference>
<comment type="function">
    <text evidence="2 9">Excises uracil residues from the DNA which can arise as a result of misincorporation of dUMP residues by DNA polymerase or due to deamination of cytosine.</text>
</comment>
<feature type="active site" description="Proton acceptor" evidence="9 10">
    <location>
        <position position="73"/>
    </location>
</feature>
<keyword evidence="13" id="KW-1185">Reference proteome</keyword>
<evidence type="ECO:0000256" key="5">
    <source>
        <dbReference type="ARBA" id="ARBA00018429"/>
    </source>
</evidence>
<evidence type="ECO:0000256" key="1">
    <source>
        <dbReference type="ARBA" id="ARBA00001400"/>
    </source>
</evidence>
<dbReference type="InterPro" id="IPR018085">
    <property type="entry name" value="Ura-DNA_Glyclase_AS"/>
</dbReference>
<dbReference type="SMART" id="SM00987">
    <property type="entry name" value="UreE_C"/>
    <property type="match status" value="1"/>
</dbReference>
<dbReference type="InterPro" id="IPR036895">
    <property type="entry name" value="Uracil-DNA_glycosylase-like_sf"/>
</dbReference>
<dbReference type="NCBIfam" id="NF003592">
    <property type="entry name" value="PRK05254.1-5"/>
    <property type="match status" value="1"/>
</dbReference>
<evidence type="ECO:0000256" key="7">
    <source>
        <dbReference type="ARBA" id="ARBA00022801"/>
    </source>
</evidence>
<dbReference type="EC" id="3.2.2.27" evidence="4 9"/>